<keyword evidence="6" id="KW-0175">Coiled coil</keyword>
<protein>
    <recommendedName>
        <fullName evidence="2">histidine kinase</fullName>
        <ecNumber evidence="2">2.7.13.3</ecNumber>
    </recommendedName>
</protein>
<dbReference type="EC" id="2.7.13.3" evidence="2"/>
<accession>A0A0F8Y5X1</accession>
<dbReference type="InterPro" id="IPR005467">
    <property type="entry name" value="His_kinase_dom"/>
</dbReference>
<comment type="catalytic activity">
    <reaction evidence="1">
        <text>ATP + protein L-histidine = ADP + protein N-phospho-L-histidine.</text>
        <dbReference type="EC" id="2.7.13.3"/>
    </reaction>
</comment>
<evidence type="ECO:0000256" key="3">
    <source>
        <dbReference type="ARBA" id="ARBA00022553"/>
    </source>
</evidence>
<proteinExistence type="predicted"/>
<dbReference type="SUPFAM" id="SSF55874">
    <property type="entry name" value="ATPase domain of HSP90 chaperone/DNA topoisomerase II/histidine kinase"/>
    <property type="match status" value="1"/>
</dbReference>
<evidence type="ECO:0000313" key="9">
    <source>
        <dbReference type="EMBL" id="KKK76837.1"/>
    </source>
</evidence>
<gene>
    <name evidence="9" type="ORF">LCGC14_2859630</name>
</gene>
<evidence type="ECO:0000256" key="4">
    <source>
        <dbReference type="ARBA" id="ARBA00022679"/>
    </source>
</evidence>
<feature type="transmembrane region" description="Helical" evidence="7">
    <location>
        <begin position="66"/>
        <end position="85"/>
    </location>
</feature>
<reference evidence="9" key="1">
    <citation type="journal article" date="2015" name="Nature">
        <title>Complex archaea that bridge the gap between prokaryotes and eukaryotes.</title>
        <authorList>
            <person name="Spang A."/>
            <person name="Saw J.H."/>
            <person name="Jorgensen S.L."/>
            <person name="Zaremba-Niedzwiedzka K."/>
            <person name="Martijn J."/>
            <person name="Lind A.E."/>
            <person name="van Eijk R."/>
            <person name="Schleper C."/>
            <person name="Guy L."/>
            <person name="Ettema T.J."/>
        </authorList>
    </citation>
    <scope>NUCLEOTIDE SEQUENCE</scope>
</reference>
<feature type="transmembrane region" description="Helical" evidence="7">
    <location>
        <begin position="142"/>
        <end position="158"/>
    </location>
</feature>
<dbReference type="InterPro" id="IPR036890">
    <property type="entry name" value="HATPase_C_sf"/>
</dbReference>
<evidence type="ECO:0000259" key="8">
    <source>
        <dbReference type="PROSITE" id="PS50109"/>
    </source>
</evidence>
<dbReference type="InterPro" id="IPR048533">
    <property type="entry name" value="VUPS"/>
</dbReference>
<dbReference type="PANTHER" id="PTHR43304:SF1">
    <property type="entry name" value="PAC DOMAIN-CONTAINING PROTEIN"/>
    <property type="match status" value="1"/>
</dbReference>
<feature type="transmembrane region" description="Helical" evidence="7">
    <location>
        <begin position="29"/>
        <end position="46"/>
    </location>
</feature>
<dbReference type="GO" id="GO:0004673">
    <property type="term" value="F:protein histidine kinase activity"/>
    <property type="evidence" value="ECO:0007669"/>
    <property type="project" value="UniProtKB-EC"/>
</dbReference>
<keyword evidence="7" id="KW-0812">Transmembrane</keyword>
<keyword evidence="5" id="KW-0418">Kinase</keyword>
<evidence type="ECO:0000256" key="6">
    <source>
        <dbReference type="SAM" id="Coils"/>
    </source>
</evidence>
<feature type="non-terminal residue" evidence="9">
    <location>
        <position position="1"/>
    </location>
</feature>
<dbReference type="PROSITE" id="PS50109">
    <property type="entry name" value="HIS_KIN"/>
    <property type="match status" value="1"/>
</dbReference>
<feature type="coiled-coil region" evidence="6">
    <location>
        <begin position="181"/>
        <end position="215"/>
    </location>
</feature>
<evidence type="ECO:0000256" key="2">
    <source>
        <dbReference type="ARBA" id="ARBA00012438"/>
    </source>
</evidence>
<sequence>YSSIILITFFIGIATQDPTVVRNLISIQVIFNFILFFLYQLLVVVLDDPTTINIFGVSSGLFNTTITINIVSSFVFIVEVIIMFYSLEKIKEHIKPLFVIISLYIVVYIGILILDGFLFPFIVSFFQPEFGQFIAGGVQGKLILGIGFSPFLLAFMILHKKSLALFIEESFSIRLLILPKRKKLIEKLRKVEKNLKKIEKRYEEAYNRATFYKDLFTHDISNIIQNISMSFSLLERNRKNQEKINSKKSEGYFNIISSQLSRGKSLISNIRKLAEIDKDEVELKSTNLLKYLSSAVNFVKESIPQKHIEIKLETVEKQITTKANELLADIFENILVNAVKYNHHTVPEISIKISKANLNEVNYVKLEFMDNGIGVQDFKKEKIFLEGYKELKGE</sequence>
<dbReference type="Gene3D" id="3.30.565.10">
    <property type="entry name" value="Histidine kinase-like ATPase, C-terminal domain"/>
    <property type="match status" value="1"/>
</dbReference>
<dbReference type="InterPro" id="IPR052162">
    <property type="entry name" value="Sensor_kinase/Photoreceptor"/>
</dbReference>
<dbReference type="EMBL" id="LAZR01055232">
    <property type="protein sequence ID" value="KKK76837.1"/>
    <property type="molecule type" value="Genomic_DNA"/>
</dbReference>
<evidence type="ECO:0000256" key="1">
    <source>
        <dbReference type="ARBA" id="ARBA00000085"/>
    </source>
</evidence>
<name>A0A0F8Y5X1_9ZZZZ</name>
<dbReference type="Pfam" id="PF20973">
    <property type="entry name" value="VUPS"/>
    <property type="match status" value="1"/>
</dbReference>
<evidence type="ECO:0000256" key="5">
    <source>
        <dbReference type="ARBA" id="ARBA00022777"/>
    </source>
</evidence>
<keyword evidence="7" id="KW-0472">Membrane</keyword>
<evidence type="ECO:0000256" key="7">
    <source>
        <dbReference type="SAM" id="Phobius"/>
    </source>
</evidence>
<dbReference type="PANTHER" id="PTHR43304">
    <property type="entry name" value="PHYTOCHROME-LIKE PROTEIN CPH1"/>
    <property type="match status" value="1"/>
</dbReference>
<keyword evidence="3" id="KW-0597">Phosphoprotein</keyword>
<feature type="domain" description="Histidine kinase" evidence="8">
    <location>
        <begin position="215"/>
        <end position="394"/>
    </location>
</feature>
<organism evidence="9">
    <name type="scientific">marine sediment metagenome</name>
    <dbReference type="NCBI Taxonomy" id="412755"/>
    <lineage>
        <taxon>unclassified sequences</taxon>
        <taxon>metagenomes</taxon>
        <taxon>ecological metagenomes</taxon>
    </lineage>
</organism>
<comment type="caution">
    <text evidence="9">The sequence shown here is derived from an EMBL/GenBank/DDBJ whole genome shotgun (WGS) entry which is preliminary data.</text>
</comment>
<keyword evidence="4" id="KW-0808">Transferase</keyword>
<feature type="non-terminal residue" evidence="9">
    <location>
        <position position="394"/>
    </location>
</feature>
<dbReference type="AlphaFoldDB" id="A0A0F8Y5X1"/>
<keyword evidence="7" id="KW-1133">Transmembrane helix</keyword>
<feature type="transmembrane region" description="Helical" evidence="7">
    <location>
        <begin position="97"/>
        <end position="122"/>
    </location>
</feature>